<dbReference type="PROSITE" id="PS50847">
    <property type="entry name" value="GRAM_POS_ANCHORING"/>
    <property type="match status" value="1"/>
</dbReference>
<keyword evidence="6" id="KW-1133">Transmembrane helix</keyword>
<protein>
    <recommendedName>
        <fullName evidence="7">Gram-positive cocci surface proteins LPxTG domain-containing protein</fullName>
    </recommendedName>
</protein>
<keyword evidence="9" id="KW-1185">Reference proteome</keyword>
<dbReference type="Pfam" id="PF18202">
    <property type="entry name" value="TQ"/>
    <property type="match status" value="1"/>
</dbReference>
<dbReference type="PATRIC" id="fig|571915.4.peg.3058"/>
<reference evidence="9" key="2">
    <citation type="submission" date="2015-05" db="EMBL/GenBank/DDBJ databases">
        <title>Complete genome sequence of Corynebacterium mustelae DSM 45274, isolated from various tissues of a male ferret with lethal sepsis.</title>
        <authorList>
            <person name="Ruckert C."/>
            <person name="Albersmeier A."/>
            <person name="Winkler A."/>
            <person name="Tauch A."/>
        </authorList>
    </citation>
    <scope>NUCLEOTIDE SEQUENCE [LARGE SCALE GENOMIC DNA]</scope>
    <source>
        <strain evidence="9">DSM 45274</strain>
    </source>
</reference>
<evidence type="ECO:0000256" key="5">
    <source>
        <dbReference type="SAM" id="MobiDB-lite"/>
    </source>
</evidence>
<evidence type="ECO:0000256" key="3">
    <source>
        <dbReference type="ARBA" id="ARBA00022729"/>
    </source>
</evidence>
<feature type="transmembrane region" description="Helical" evidence="6">
    <location>
        <begin position="525"/>
        <end position="544"/>
    </location>
</feature>
<dbReference type="InterPro" id="IPR041100">
    <property type="entry name" value="TQ"/>
</dbReference>
<gene>
    <name evidence="8" type="ORF">CMUST_14230</name>
</gene>
<accession>A0A0G3H187</accession>
<dbReference type="AlphaFoldDB" id="A0A0G3H187"/>
<keyword evidence="3" id="KW-0732">Signal</keyword>
<reference evidence="8 9" key="1">
    <citation type="journal article" date="2015" name="Genome Announc.">
        <title>Complete Genome Sequence of the Type Strain Corynebacterium mustelae DSM 45274, Isolated from Various Tissues of a Male Ferret with Lethal Sepsis.</title>
        <authorList>
            <person name="Ruckert C."/>
            <person name="Eimer J."/>
            <person name="Winkler A."/>
            <person name="Tauch A."/>
        </authorList>
    </citation>
    <scope>NUCLEOTIDE SEQUENCE [LARGE SCALE GENOMIC DNA]</scope>
    <source>
        <strain evidence="8 9">DSM 45274</strain>
    </source>
</reference>
<evidence type="ECO:0000256" key="2">
    <source>
        <dbReference type="ARBA" id="ARBA00022525"/>
    </source>
</evidence>
<evidence type="ECO:0000259" key="7">
    <source>
        <dbReference type="PROSITE" id="PS50847"/>
    </source>
</evidence>
<dbReference type="KEGG" id="cmv:CMUST_14230"/>
<evidence type="ECO:0000313" key="8">
    <source>
        <dbReference type="EMBL" id="AKK07139.1"/>
    </source>
</evidence>
<evidence type="ECO:0000256" key="6">
    <source>
        <dbReference type="SAM" id="Phobius"/>
    </source>
</evidence>
<sequence length="550" mass="58583">MAVILALGFATAVRPAYAQDNSTSSIEIGKKVKIKKQATWGRVIVRENGSRIKARLFHTDLGLRAYCIEYDVDVFEENDATVTSKWIGFPGNNNFKNNPEAAQKINWIAANSFPAISKEELLANAGITAPMDDETVISVTQGAIWDIASDDFKYEALEGSSPEQHEQEQKLFNYLKDNPGRVESTGMEEAKIKPVIDSSKAIRKDNGVFGPFVVTTGARELQVSVEPKGIIVDAEGNPIEASSISKDQEFYFKVDEEKGSATLSARASDSLIDGALIITVIATVHGQTLIVTHDKKRAASAEQAISWEGTDLKLGTTATDKHDSDKKLSHKGGTVVDVVAYEGLIVGKQYTIKGELMERLPDGTAQPTNITQEVTFTPDTPNGEVKVEFTVPEGFAGKTLVVFERAFDANGKLIAEHTDINDAKQTVQVAESFLGGSMDYETGVATTAIVAGGLVLTAVGLVVATRTKTREVPPLGESPAAPAAPVKGMQKSETPAPPAKGVAKIEAANSPAAKPALANTGVSSIIPLLLIALAGVTIGGVLISRNRRRG</sequence>
<evidence type="ECO:0000256" key="1">
    <source>
        <dbReference type="ARBA" id="ARBA00022512"/>
    </source>
</evidence>
<feature type="region of interest" description="Disordered" evidence="5">
    <location>
        <begin position="471"/>
        <end position="502"/>
    </location>
</feature>
<dbReference type="InterPro" id="IPR019931">
    <property type="entry name" value="LPXTG_anchor"/>
</dbReference>
<dbReference type="Pfam" id="PF08341">
    <property type="entry name" value="TED"/>
    <property type="match status" value="1"/>
</dbReference>
<keyword evidence="2" id="KW-0964">Secreted</keyword>
<dbReference type="NCBIfam" id="NF033903">
    <property type="entry name" value="VaFE_rpt"/>
    <property type="match status" value="1"/>
</dbReference>
<evidence type="ECO:0000313" key="9">
    <source>
        <dbReference type="Proteomes" id="UP000035199"/>
    </source>
</evidence>
<dbReference type="STRING" id="571915.CMUST_14230"/>
<organism evidence="8 9">
    <name type="scientific">Corynebacterium mustelae</name>
    <dbReference type="NCBI Taxonomy" id="571915"/>
    <lineage>
        <taxon>Bacteria</taxon>
        <taxon>Bacillati</taxon>
        <taxon>Actinomycetota</taxon>
        <taxon>Actinomycetes</taxon>
        <taxon>Mycobacteriales</taxon>
        <taxon>Corynebacteriaceae</taxon>
        <taxon>Corynebacterium</taxon>
    </lineage>
</organism>
<name>A0A0G3H187_9CORY</name>
<keyword evidence="6" id="KW-0812">Transmembrane</keyword>
<dbReference type="InterPro" id="IPR013552">
    <property type="entry name" value="Thioester_dom"/>
</dbReference>
<keyword evidence="1" id="KW-0134">Cell wall</keyword>
<proteinExistence type="predicted"/>
<keyword evidence="4" id="KW-0572">Peptidoglycan-anchor</keyword>
<dbReference type="EMBL" id="CP011542">
    <property type="protein sequence ID" value="AKK07139.1"/>
    <property type="molecule type" value="Genomic_DNA"/>
</dbReference>
<evidence type="ECO:0000256" key="4">
    <source>
        <dbReference type="ARBA" id="ARBA00023088"/>
    </source>
</evidence>
<keyword evidence="6" id="KW-0472">Membrane</keyword>
<feature type="domain" description="Gram-positive cocci surface proteins LPxTG" evidence="7">
    <location>
        <begin position="517"/>
        <end position="550"/>
    </location>
</feature>
<dbReference type="Gene3D" id="2.60.40.3930">
    <property type="match status" value="1"/>
</dbReference>
<dbReference type="Proteomes" id="UP000035199">
    <property type="component" value="Chromosome"/>
</dbReference>